<organism evidence="2">
    <name type="scientific">Candidatus Methanophaga sp. ANME-1 ERB7</name>
    <dbReference type="NCBI Taxonomy" id="2759913"/>
    <lineage>
        <taxon>Archaea</taxon>
        <taxon>Methanobacteriati</taxon>
        <taxon>Methanobacteriota</taxon>
        <taxon>Stenosarchaea group</taxon>
        <taxon>Methanomicrobia</taxon>
        <taxon>Candidatus Methanophagales</taxon>
        <taxon>Candidatus Methanophagaceae</taxon>
        <taxon>Candidatus Methanophaga</taxon>
    </lineage>
</organism>
<protein>
    <submittedName>
        <fullName evidence="2">Uncharacterized protein</fullName>
    </submittedName>
</protein>
<keyword evidence="1" id="KW-0175">Coiled coil</keyword>
<evidence type="ECO:0000313" key="2">
    <source>
        <dbReference type="EMBL" id="QNO56245.1"/>
    </source>
</evidence>
<gene>
    <name evidence="2" type="ORF">INNEFFPN_00004</name>
</gene>
<feature type="coiled-coil region" evidence="1">
    <location>
        <begin position="366"/>
        <end position="414"/>
    </location>
</feature>
<evidence type="ECO:0000256" key="1">
    <source>
        <dbReference type="SAM" id="Coils"/>
    </source>
</evidence>
<reference evidence="2" key="1">
    <citation type="submission" date="2020-06" db="EMBL/GenBank/DDBJ databases">
        <title>Unique genomic features of the anaerobic methanotrophic archaea.</title>
        <authorList>
            <person name="Chadwick G.L."/>
            <person name="Skennerton C.T."/>
            <person name="Laso-Perez R."/>
            <person name="Leu A.O."/>
            <person name="Speth D.R."/>
            <person name="Yu H."/>
            <person name="Morgan-Lang C."/>
            <person name="Hatzenpichler R."/>
            <person name="Goudeau D."/>
            <person name="Malmstrom R."/>
            <person name="Brazelton W.J."/>
            <person name="Woyke T."/>
            <person name="Hallam S.J."/>
            <person name="Tyson G.W."/>
            <person name="Wegener G."/>
            <person name="Boetius A."/>
            <person name="Orphan V."/>
        </authorList>
    </citation>
    <scope>NUCLEOTIDE SEQUENCE</scope>
</reference>
<proteinExistence type="predicted"/>
<sequence>MKWLSSIFGKDEIPSTVAFDGLDTWLELVSNSLFRSLSTTADKLYREIGDVRDRLKQDTTQLQDAEPVENMPANLTKLGLVNRDKMVKQLNTLTEKISVPTQTDYKTVLSFYKLTSANIESTLGKSSKSIYYVRSLFPDVVKVLVSDLKRLKTVLNLLIRPIREKESHIMKLEEVPEIVQAIKNLKSGIEKEKANVRDQEEDCFVLASKIETEGERLRQIEEDAEWIRLKELETELSLLEADLNVLESEISKLFAPINKPLNLLKKQDESGRHTLTQEERRAVSSILLSPIRALEEDINDSLLAIKRIIEGDASILKDRKRDTTLKWLDHLLNAELATIKGKRDLLESRIKERKGKLADMTILKNKAEIEQSIASAKGQLTRLEEGIDRSKRRIVTLEEELIAKKRLLLDALEEIAGKKIDVGFELK</sequence>
<name>A0A7G9Z7L1_9EURY</name>
<dbReference type="EMBL" id="MT631651">
    <property type="protein sequence ID" value="QNO56245.1"/>
    <property type="molecule type" value="Genomic_DNA"/>
</dbReference>
<dbReference type="AlphaFoldDB" id="A0A7G9Z7L1"/>
<accession>A0A7G9Z7L1</accession>